<dbReference type="EMBL" id="ACIP02000004">
    <property type="protein sequence ID" value="EEP27862.1"/>
    <property type="molecule type" value="Genomic_DNA"/>
</dbReference>
<keyword evidence="3" id="KW-0472">Membrane</keyword>
<name>C4GD12_9FIRM</name>
<feature type="transmembrane region" description="Helical" evidence="3">
    <location>
        <begin position="25"/>
        <end position="46"/>
    </location>
</feature>
<comment type="caution">
    <text evidence="4">The sequence shown here is derived from an EMBL/GenBank/DDBJ whole genome shotgun (WGS) entry which is preliminary data.</text>
</comment>
<evidence type="ECO:0000256" key="2">
    <source>
        <dbReference type="SAM" id="MobiDB-lite"/>
    </source>
</evidence>
<keyword evidence="1" id="KW-0175">Coiled coil</keyword>
<keyword evidence="3" id="KW-1133">Transmembrane helix</keyword>
<dbReference type="InterPro" id="IPR007060">
    <property type="entry name" value="FtsL/DivIC"/>
</dbReference>
<dbReference type="Pfam" id="PF04977">
    <property type="entry name" value="DivIC"/>
    <property type="match status" value="1"/>
</dbReference>
<protein>
    <submittedName>
        <fullName evidence="4">Septum formation initiator</fullName>
    </submittedName>
</protein>
<evidence type="ECO:0000313" key="4">
    <source>
        <dbReference type="EMBL" id="EEP27862.1"/>
    </source>
</evidence>
<evidence type="ECO:0000256" key="1">
    <source>
        <dbReference type="SAM" id="Coils"/>
    </source>
</evidence>
<reference evidence="4" key="1">
    <citation type="submission" date="2009-04" db="EMBL/GenBank/DDBJ databases">
        <authorList>
            <person name="Weinstock G."/>
            <person name="Sodergren E."/>
            <person name="Clifton S."/>
            <person name="Fulton L."/>
            <person name="Fulton B."/>
            <person name="Courtney L."/>
            <person name="Fronick C."/>
            <person name="Harrison M."/>
            <person name="Strong C."/>
            <person name="Farmer C."/>
            <person name="Delahaunty K."/>
            <person name="Markovic C."/>
            <person name="Hall O."/>
            <person name="Minx P."/>
            <person name="Tomlinson C."/>
            <person name="Mitreva M."/>
            <person name="Nelson J."/>
            <person name="Hou S."/>
            <person name="Wollam A."/>
            <person name="Pepin K.H."/>
            <person name="Johnson M."/>
            <person name="Bhonagiri V."/>
            <person name="Nash W.E."/>
            <person name="Warren W."/>
            <person name="Chinwalla A."/>
            <person name="Mardis E.R."/>
            <person name="Wilson R.K."/>
        </authorList>
    </citation>
    <scope>NUCLEOTIDE SEQUENCE [LARGE SCALE GENOMIC DNA]</scope>
    <source>
        <strain evidence="4">DSM 14600</strain>
    </source>
</reference>
<dbReference type="eggNOG" id="COG2919">
    <property type="taxonomic scope" value="Bacteria"/>
</dbReference>
<dbReference type="RefSeq" id="WP_006906852.1">
    <property type="nucleotide sequence ID" value="NZ_GG665867.1"/>
</dbReference>
<evidence type="ECO:0000313" key="5">
    <source>
        <dbReference type="Proteomes" id="UP000003494"/>
    </source>
</evidence>
<feature type="compositionally biased region" description="Basic and acidic residues" evidence="2">
    <location>
        <begin position="1"/>
        <end position="15"/>
    </location>
</feature>
<gene>
    <name evidence="4" type="ORF">GCWU000342_01856</name>
</gene>
<dbReference type="STRING" id="626523.GCWU000342_01856"/>
<dbReference type="HOGENOM" id="CLU_134863_3_0_9"/>
<feature type="coiled-coil region" evidence="1">
    <location>
        <begin position="49"/>
        <end position="83"/>
    </location>
</feature>
<keyword evidence="3" id="KW-0812">Transmembrane</keyword>
<evidence type="ECO:0000256" key="3">
    <source>
        <dbReference type="SAM" id="Phobius"/>
    </source>
</evidence>
<sequence length="108" mass="12982">MSEEIRPIKRQERPQANKTRRRRRAVFALLTVIFAVTMLVQLTRLYQKQRSYKEKAAVYQKELQQQEERAKELENQVNYTMTDAYAEHEAQSKLGMVHPNEIIFREKK</sequence>
<organism evidence="4 5">
    <name type="scientific">Shuttleworthella satelles DSM 14600</name>
    <dbReference type="NCBI Taxonomy" id="626523"/>
    <lineage>
        <taxon>Bacteria</taxon>
        <taxon>Bacillati</taxon>
        <taxon>Bacillota</taxon>
        <taxon>Clostridia</taxon>
        <taxon>Lachnospirales</taxon>
        <taxon>Lachnospiraceae</taxon>
        <taxon>Shuttleworthella</taxon>
    </lineage>
</organism>
<proteinExistence type="predicted"/>
<dbReference type="AlphaFoldDB" id="C4GD12"/>
<feature type="region of interest" description="Disordered" evidence="2">
    <location>
        <begin position="1"/>
        <end position="21"/>
    </location>
</feature>
<accession>C4GD12</accession>
<keyword evidence="5" id="KW-1185">Reference proteome</keyword>
<dbReference type="Proteomes" id="UP000003494">
    <property type="component" value="Unassembled WGS sequence"/>
</dbReference>